<name>A0A645F5G2_9ZZZZ</name>
<dbReference type="Gene3D" id="3.40.1410.10">
    <property type="entry name" value="Chorismate lyase-like"/>
    <property type="match status" value="1"/>
</dbReference>
<dbReference type="InterPro" id="IPR050679">
    <property type="entry name" value="Bact_HTH_transcr_reg"/>
</dbReference>
<dbReference type="SUPFAM" id="SSF64288">
    <property type="entry name" value="Chorismate lyase-like"/>
    <property type="match status" value="1"/>
</dbReference>
<dbReference type="AlphaFoldDB" id="A0A645F5G2"/>
<proteinExistence type="predicted"/>
<dbReference type="InterPro" id="IPR011663">
    <property type="entry name" value="UTRA"/>
</dbReference>
<dbReference type="PANTHER" id="PTHR44846:SF1">
    <property type="entry name" value="MANNOSYL-D-GLYCERATE TRANSPORT_METABOLISM SYSTEM REPRESSOR MNGR-RELATED"/>
    <property type="match status" value="1"/>
</dbReference>
<dbReference type="EMBL" id="VSSQ01053836">
    <property type="protein sequence ID" value="MPN07834.1"/>
    <property type="molecule type" value="Genomic_DNA"/>
</dbReference>
<protein>
    <submittedName>
        <fullName evidence="2">Putative fructoselysine utilization operon transcriptional repressor</fullName>
    </submittedName>
</protein>
<accession>A0A645F5G2</accession>
<sequence length="133" mass="15162">MQIELNSPVVYIERLIWEDLAPTGIDRLYVSESLYPDIITKLSSDRSLYQTLKDEYHVNSESAVLEINGIVADIKHSELLECSVGEPLFIVEKISYESSGKPIHYSSSIVRCDRITYVISITDHVNVDEKKEN</sequence>
<dbReference type="GO" id="GO:0045892">
    <property type="term" value="P:negative regulation of DNA-templated transcription"/>
    <property type="evidence" value="ECO:0007669"/>
    <property type="project" value="TreeGrafter"/>
</dbReference>
<dbReference type="SMART" id="SM00866">
    <property type="entry name" value="UTRA"/>
    <property type="match status" value="1"/>
</dbReference>
<dbReference type="PANTHER" id="PTHR44846">
    <property type="entry name" value="MANNOSYL-D-GLYCERATE TRANSPORT/METABOLISM SYSTEM REPRESSOR MNGR-RELATED"/>
    <property type="match status" value="1"/>
</dbReference>
<organism evidence="2">
    <name type="scientific">bioreactor metagenome</name>
    <dbReference type="NCBI Taxonomy" id="1076179"/>
    <lineage>
        <taxon>unclassified sequences</taxon>
        <taxon>metagenomes</taxon>
        <taxon>ecological metagenomes</taxon>
    </lineage>
</organism>
<evidence type="ECO:0000313" key="2">
    <source>
        <dbReference type="EMBL" id="MPN07834.1"/>
    </source>
</evidence>
<dbReference type="Pfam" id="PF07702">
    <property type="entry name" value="UTRA"/>
    <property type="match status" value="1"/>
</dbReference>
<evidence type="ECO:0000259" key="1">
    <source>
        <dbReference type="SMART" id="SM00866"/>
    </source>
</evidence>
<reference evidence="2" key="1">
    <citation type="submission" date="2019-08" db="EMBL/GenBank/DDBJ databases">
        <authorList>
            <person name="Kucharzyk K."/>
            <person name="Murdoch R.W."/>
            <person name="Higgins S."/>
            <person name="Loffler F."/>
        </authorList>
    </citation>
    <scope>NUCLEOTIDE SEQUENCE</scope>
</reference>
<feature type="domain" description="UbiC transcription regulator-associated" evidence="1">
    <location>
        <begin position="1"/>
        <end position="116"/>
    </location>
</feature>
<dbReference type="GO" id="GO:0003677">
    <property type="term" value="F:DNA binding"/>
    <property type="evidence" value="ECO:0007669"/>
    <property type="project" value="InterPro"/>
</dbReference>
<comment type="caution">
    <text evidence="2">The sequence shown here is derived from an EMBL/GenBank/DDBJ whole genome shotgun (WGS) entry which is preliminary data.</text>
</comment>
<gene>
    <name evidence="2" type="primary">frlR_2</name>
    <name evidence="2" type="ORF">SDC9_155106</name>
</gene>
<dbReference type="InterPro" id="IPR028978">
    <property type="entry name" value="Chorismate_lyase_/UTRA_dom_sf"/>
</dbReference>